<evidence type="ECO:0000313" key="2">
    <source>
        <dbReference type="Proteomes" id="UP000545606"/>
    </source>
</evidence>
<gene>
    <name evidence="1" type="ORF">H2Z84_06020</name>
</gene>
<dbReference type="EMBL" id="JACERN010000022">
    <property type="protein sequence ID" value="MBA4707937.1"/>
    <property type="molecule type" value="Genomic_DNA"/>
</dbReference>
<proteinExistence type="predicted"/>
<evidence type="ECO:0000313" key="1">
    <source>
        <dbReference type="EMBL" id="MBA4707937.1"/>
    </source>
</evidence>
<keyword evidence="2" id="KW-1185">Reference proteome</keyword>
<protein>
    <submittedName>
        <fullName evidence="1">Uncharacterized protein</fullName>
    </submittedName>
</protein>
<organism evidence="1 2">
    <name type="scientific">Aquitalea aquatica</name>
    <dbReference type="NCBI Taxonomy" id="3044273"/>
    <lineage>
        <taxon>Bacteria</taxon>
        <taxon>Pseudomonadati</taxon>
        <taxon>Pseudomonadota</taxon>
        <taxon>Betaproteobacteria</taxon>
        <taxon>Neisseriales</taxon>
        <taxon>Chromobacteriaceae</taxon>
        <taxon>Aquitalea</taxon>
    </lineage>
</organism>
<dbReference type="Proteomes" id="UP000545606">
    <property type="component" value="Unassembled WGS sequence"/>
</dbReference>
<dbReference type="AlphaFoldDB" id="A0A838Y5W3"/>
<sequence>MVSPGPFKPEVIAGYKARRACEVLHKAEMLDRPKGRDAWTVNGGKSIGQVYRMHLYQVMPGEEEEGG</sequence>
<dbReference type="RefSeq" id="WP_181835177.1">
    <property type="nucleotide sequence ID" value="NZ_JACERN010000022.1"/>
</dbReference>
<accession>A0A838Y5W3</accession>
<comment type="caution">
    <text evidence="1">The sequence shown here is derived from an EMBL/GenBank/DDBJ whole genome shotgun (WGS) entry which is preliminary data.</text>
</comment>
<name>A0A838Y5W3_9NEIS</name>
<reference evidence="1 2" key="1">
    <citation type="submission" date="2020-07" db="EMBL/GenBank/DDBJ databases">
        <title>Draft genome sequence of violacein-producing bacteria and related species.</title>
        <authorList>
            <person name="Wilson H.S."/>
            <person name="De Leon M.E."/>
        </authorList>
    </citation>
    <scope>NUCLEOTIDE SEQUENCE [LARGE SCALE GENOMIC DNA]</scope>
    <source>
        <strain evidence="1 2">HSC-21Su07</strain>
    </source>
</reference>